<sequence>MRNPQRTQLGDWLWQRRRKVFKKTKRIKHKVIVIKLEHSVPLAVKTVVMLMLLRKVNVRLLGSSAMHAKSGITLKNVQVQAAYSEYKKIQKKCSSHRARPS</sequence>
<comment type="caution">
    <text evidence="1">The sequence shown here is derived from an EMBL/GenBank/DDBJ whole genome shotgun (WGS) entry which is preliminary data.</text>
</comment>
<evidence type="ECO:0000313" key="1">
    <source>
        <dbReference type="EMBL" id="MEQ2301578.1"/>
    </source>
</evidence>
<gene>
    <name evidence="1" type="ORF">AMECASPLE_037534</name>
</gene>
<name>A0ABV0Z810_9TELE</name>
<reference evidence="1 2" key="1">
    <citation type="submission" date="2021-06" db="EMBL/GenBank/DDBJ databases">
        <authorList>
            <person name="Palmer J.M."/>
        </authorList>
    </citation>
    <scope>NUCLEOTIDE SEQUENCE [LARGE SCALE GENOMIC DNA]</scope>
    <source>
        <strain evidence="1 2">AS_MEX2019</strain>
        <tissue evidence="1">Muscle</tissue>
    </source>
</reference>
<proteinExistence type="predicted"/>
<organism evidence="1 2">
    <name type="scientific">Ameca splendens</name>
    <dbReference type="NCBI Taxonomy" id="208324"/>
    <lineage>
        <taxon>Eukaryota</taxon>
        <taxon>Metazoa</taxon>
        <taxon>Chordata</taxon>
        <taxon>Craniata</taxon>
        <taxon>Vertebrata</taxon>
        <taxon>Euteleostomi</taxon>
        <taxon>Actinopterygii</taxon>
        <taxon>Neopterygii</taxon>
        <taxon>Teleostei</taxon>
        <taxon>Neoteleostei</taxon>
        <taxon>Acanthomorphata</taxon>
        <taxon>Ovalentaria</taxon>
        <taxon>Atherinomorphae</taxon>
        <taxon>Cyprinodontiformes</taxon>
        <taxon>Goodeidae</taxon>
        <taxon>Ameca</taxon>
    </lineage>
</organism>
<protein>
    <submittedName>
        <fullName evidence="1">Uncharacterized protein</fullName>
    </submittedName>
</protein>
<dbReference type="Proteomes" id="UP001469553">
    <property type="component" value="Unassembled WGS sequence"/>
</dbReference>
<evidence type="ECO:0000313" key="2">
    <source>
        <dbReference type="Proteomes" id="UP001469553"/>
    </source>
</evidence>
<dbReference type="EMBL" id="JAHRIP010053420">
    <property type="protein sequence ID" value="MEQ2301578.1"/>
    <property type="molecule type" value="Genomic_DNA"/>
</dbReference>
<accession>A0ABV0Z810</accession>
<keyword evidence="2" id="KW-1185">Reference proteome</keyword>